<protein>
    <submittedName>
        <fullName evidence="1">Uncharacterized protein</fullName>
    </submittedName>
</protein>
<keyword evidence="2" id="KW-1185">Reference proteome</keyword>
<evidence type="ECO:0000313" key="1">
    <source>
        <dbReference type="EMBL" id="KAI3768377.1"/>
    </source>
</evidence>
<reference evidence="1 2" key="2">
    <citation type="journal article" date="2022" name="Mol. Ecol. Resour.">
        <title>The genomes of chicory, endive, great burdock and yacon provide insights into Asteraceae paleo-polyploidization history and plant inulin production.</title>
        <authorList>
            <person name="Fan W."/>
            <person name="Wang S."/>
            <person name="Wang H."/>
            <person name="Wang A."/>
            <person name="Jiang F."/>
            <person name="Liu H."/>
            <person name="Zhao H."/>
            <person name="Xu D."/>
            <person name="Zhang Y."/>
        </authorList>
    </citation>
    <scope>NUCLEOTIDE SEQUENCE [LARGE SCALE GENOMIC DNA]</scope>
    <source>
        <strain evidence="2">cv. Punajuju</strain>
        <tissue evidence="1">Leaves</tissue>
    </source>
</reference>
<sequence length="279" mass="31950">MARRSFASHIDLNGESVDMSVSEFLTYLSTIDDVSEKVNNAHEFILNLKEEMLMIAASPYQFPNCMRFLKDAIAAVHEKWKCAKKKEGTQHDSNPNANAVGKATAIINNENKNVNEGQTDTDESFLENEVPSEMNSDPIRSDASIQDGELVMHEPMVQPEYIRSDRNVVHELIRRQRMVWSVDLHRRFKFAVEALGGPREAKPKQIHDLLKVDGLTTEQIKSHLQRYRKHLISRGQHRSFPGSNQYMQNRNAMLVRTRFSLLCESSNSKIKRAPTNQTN</sequence>
<evidence type="ECO:0000313" key="2">
    <source>
        <dbReference type="Proteomes" id="UP001055811"/>
    </source>
</evidence>
<gene>
    <name evidence="1" type="ORF">L2E82_19003</name>
</gene>
<name>A0ACB9FB58_CICIN</name>
<accession>A0ACB9FB58</accession>
<dbReference type="EMBL" id="CM042011">
    <property type="protein sequence ID" value="KAI3768377.1"/>
    <property type="molecule type" value="Genomic_DNA"/>
</dbReference>
<proteinExistence type="predicted"/>
<comment type="caution">
    <text evidence="1">The sequence shown here is derived from an EMBL/GenBank/DDBJ whole genome shotgun (WGS) entry which is preliminary data.</text>
</comment>
<reference evidence="2" key="1">
    <citation type="journal article" date="2022" name="Mol. Ecol. Resour.">
        <title>The genomes of chicory, endive, great burdock and yacon provide insights into Asteraceae palaeo-polyploidization history and plant inulin production.</title>
        <authorList>
            <person name="Fan W."/>
            <person name="Wang S."/>
            <person name="Wang H."/>
            <person name="Wang A."/>
            <person name="Jiang F."/>
            <person name="Liu H."/>
            <person name="Zhao H."/>
            <person name="Xu D."/>
            <person name="Zhang Y."/>
        </authorList>
    </citation>
    <scope>NUCLEOTIDE SEQUENCE [LARGE SCALE GENOMIC DNA]</scope>
    <source>
        <strain evidence="2">cv. Punajuju</strain>
    </source>
</reference>
<dbReference type="Proteomes" id="UP001055811">
    <property type="component" value="Linkage Group LG03"/>
</dbReference>
<organism evidence="1 2">
    <name type="scientific">Cichorium intybus</name>
    <name type="common">Chicory</name>
    <dbReference type="NCBI Taxonomy" id="13427"/>
    <lineage>
        <taxon>Eukaryota</taxon>
        <taxon>Viridiplantae</taxon>
        <taxon>Streptophyta</taxon>
        <taxon>Embryophyta</taxon>
        <taxon>Tracheophyta</taxon>
        <taxon>Spermatophyta</taxon>
        <taxon>Magnoliopsida</taxon>
        <taxon>eudicotyledons</taxon>
        <taxon>Gunneridae</taxon>
        <taxon>Pentapetalae</taxon>
        <taxon>asterids</taxon>
        <taxon>campanulids</taxon>
        <taxon>Asterales</taxon>
        <taxon>Asteraceae</taxon>
        <taxon>Cichorioideae</taxon>
        <taxon>Cichorieae</taxon>
        <taxon>Cichoriinae</taxon>
        <taxon>Cichorium</taxon>
    </lineage>
</organism>